<dbReference type="EMBL" id="JAPQKS010000007">
    <property type="protein sequence ID" value="KAJ5219824.1"/>
    <property type="molecule type" value="Genomic_DNA"/>
</dbReference>
<dbReference type="AlphaFoldDB" id="A0A9W9NH09"/>
<protein>
    <recommendedName>
        <fullName evidence="4">Serum paraoxonase/arylesterase family protein</fullName>
    </recommendedName>
</protein>
<keyword evidence="1" id="KW-1133">Transmembrane helix</keyword>
<reference evidence="2" key="1">
    <citation type="submission" date="2022-11" db="EMBL/GenBank/DDBJ databases">
        <authorList>
            <person name="Petersen C."/>
        </authorList>
    </citation>
    <scope>NUCLEOTIDE SEQUENCE</scope>
    <source>
        <strain evidence="2">IBT 19713</strain>
    </source>
</reference>
<keyword evidence="1" id="KW-0812">Transmembrane</keyword>
<evidence type="ECO:0000256" key="1">
    <source>
        <dbReference type="SAM" id="Phobius"/>
    </source>
</evidence>
<feature type="transmembrane region" description="Helical" evidence="1">
    <location>
        <begin position="12"/>
        <end position="36"/>
    </location>
</feature>
<evidence type="ECO:0008006" key="4">
    <source>
        <dbReference type="Google" id="ProtNLM"/>
    </source>
</evidence>
<dbReference type="InterPro" id="IPR051288">
    <property type="entry name" value="Serum_paraoxonase/arylesterase"/>
</dbReference>
<name>A0A9W9NH09_9EURO</name>
<evidence type="ECO:0000313" key="2">
    <source>
        <dbReference type="EMBL" id="KAJ5219824.1"/>
    </source>
</evidence>
<keyword evidence="3" id="KW-1185">Reference proteome</keyword>
<reference evidence="2" key="2">
    <citation type="journal article" date="2023" name="IMA Fungus">
        <title>Comparative genomic study of the Penicillium genus elucidates a diverse pangenome and 15 lateral gene transfer events.</title>
        <authorList>
            <person name="Petersen C."/>
            <person name="Sorensen T."/>
            <person name="Nielsen M.R."/>
            <person name="Sondergaard T.E."/>
            <person name="Sorensen J.L."/>
            <person name="Fitzpatrick D.A."/>
            <person name="Frisvad J.C."/>
            <person name="Nielsen K.L."/>
        </authorList>
    </citation>
    <scope>NUCLEOTIDE SEQUENCE</scope>
    <source>
        <strain evidence="2">IBT 19713</strain>
    </source>
</reference>
<dbReference type="RefSeq" id="XP_058326654.1">
    <property type="nucleotide sequence ID" value="XM_058478324.1"/>
</dbReference>
<comment type="caution">
    <text evidence="2">The sequence shown here is derived from an EMBL/GenBank/DDBJ whole genome shotgun (WGS) entry which is preliminary data.</text>
</comment>
<dbReference type="Proteomes" id="UP001150941">
    <property type="component" value="Unassembled WGS sequence"/>
</dbReference>
<dbReference type="GeneID" id="83205627"/>
<organism evidence="2 3">
    <name type="scientific">Penicillium chermesinum</name>
    <dbReference type="NCBI Taxonomy" id="63820"/>
    <lineage>
        <taxon>Eukaryota</taxon>
        <taxon>Fungi</taxon>
        <taxon>Dikarya</taxon>
        <taxon>Ascomycota</taxon>
        <taxon>Pezizomycotina</taxon>
        <taxon>Eurotiomycetes</taxon>
        <taxon>Eurotiomycetidae</taxon>
        <taxon>Eurotiales</taxon>
        <taxon>Aspergillaceae</taxon>
        <taxon>Penicillium</taxon>
    </lineage>
</organism>
<evidence type="ECO:0000313" key="3">
    <source>
        <dbReference type="Proteomes" id="UP001150941"/>
    </source>
</evidence>
<dbReference type="PANTHER" id="PTHR11799">
    <property type="entry name" value="PARAOXONASE"/>
    <property type="match status" value="1"/>
</dbReference>
<dbReference type="OrthoDB" id="5307922at2759"/>
<dbReference type="Gene3D" id="2.120.10.30">
    <property type="entry name" value="TolB, C-terminal domain"/>
    <property type="match status" value="1"/>
</dbReference>
<dbReference type="PANTHER" id="PTHR11799:SF12">
    <property type="entry name" value="PARAOXONASE-RELATED"/>
    <property type="match status" value="1"/>
</dbReference>
<accession>A0A9W9NH09</accession>
<dbReference type="InterPro" id="IPR011042">
    <property type="entry name" value="6-blade_b-propeller_TolB-like"/>
</dbReference>
<keyword evidence="1" id="KW-0472">Membrane</keyword>
<gene>
    <name evidence="2" type="ORF">N7468_009028</name>
</gene>
<proteinExistence type="predicted"/>
<sequence>MGSLRSVLNLSLLAGFAAFVVPVVVHFLTVFGPFLVPKPTVLGEGQGPIYIQDTVHCEDVHHYLPANLLFTACEDVKETRFKWFPGLGHYLEPQPPARGSIHVVDPTTFESKRLEFENFESSFVTHGIDVIGDPQKADAVYIFAVNHLTNPEYFGTSEPPKGTPKARSQIELFHHVLGSNSVKHIRSIRHELITTPNDVYAISPSEFYVTNDHFYREGLMRMLEDTVYMAKWSNIIHVQITDSKAKDATAGLEVSVAHAGLHNNNGLGHGRTANEMSYISPTGRPQTTPLSISIHTTLAFKSATDNPSYYTDPYRTDADDASGIVIAGTTKDPNALDPLKVWYARLGNKGWEQKLLFEDDGSRIRSASAAVLVPIAPENGKKLAWLFVTGFMSESMVAVQVEL</sequence>